<keyword evidence="1" id="KW-0175">Coiled coil</keyword>
<feature type="coiled-coil region" evidence="1">
    <location>
        <begin position="145"/>
        <end position="179"/>
    </location>
</feature>
<gene>
    <name evidence="3" type="ORF">NW766_012773</name>
</gene>
<dbReference type="OrthoDB" id="10370768at2759"/>
<evidence type="ECO:0000313" key="4">
    <source>
        <dbReference type="Proteomes" id="UP001152130"/>
    </source>
</evidence>
<reference evidence="3" key="1">
    <citation type="submission" date="2022-10" db="EMBL/GenBank/DDBJ databases">
        <title>Fusarium specimens isolated from Avocado Roots.</title>
        <authorList>
            <person name="Stajich J."/>
            <person name="Roper C."/>
            <person name="Heimlech-Rivalta G."/>
        </authorList>
    </citation>
    <scope>NUCLEOTIDE SEQUENCE</scope>
    <source>
        <strain evidence="3">CF00143</strain>
    </source>
</reference>
<evidence type="ECO:0000313" key="3">
    <source>
        <dbReference type="EMBL" id="KAJ4002648.1"/>
    </source>
</evidence>
<comment type="caution">
    <text evidence="3">The sequence shown here is derived from an EMBL/GenBank/DDBJ whole genome shotgun (WGS) entry which is preliminary data.</text>
</comment>
<protein>
    <submittedName>
        <fullName evidence="3">Uncharacterized protein</fullName>
    </submittedName>
</protein>
<evidence type="ECO:0000256" key="2">
    <source>
        <dbReference type="SAM" id="MobiDB-lite"/>
    </source>
</evidence>
<dbReference type="EMBL" id="JAPDHF010000031">
    <property type="protein sequence ID" value="KAJ4002648.1"/>
    <property type="molecule type" value="Genomic_DNA"/>
</dbReference>
<dbReference type="AlphaFoldDB" id="A0A9W8PEB7"/>
<accession>A0A9W8PEB7</accession>
<name>A0A9W8PEB7_9HYPO</name>
<keyword evidence="4" id="KW-1185">Reference proteome</keyword>
<sequence>MPSFAIPTAPGHPTVPPKRKASAAAINESEGYSKRRISQDSRRHRVKARTVSAPNNRSLARLNGPSETRQRPILQPIANVPTTTGKRAERDIATFTNTDSETALGYESDIKESNESAITKAKPSYSETYPKHNIHFQSASLKEIYDDYIAEENKLKESIAALEHDIRVKRDRNIRLERELTANIERLCLEDVE</sequence>
<dbReference type="Proteomes" id="UP001152130">
    <property type="component" value="Unassembled WGS sequence"/>
</dbReference>
<evidence type="ECO:0000256" key="1">
    <source>
        <dbReference type="SAM" id="Coils"/>
    </source>
</evidence>
<organism evidence="3 4">
    <name type="scientific">Fusarium irregulare</name>
    <dbReference type="NCBI Taxonomy" id="2494466"/>
    <lineage>
        <taxon>Eukaryota</taxon>
        <taxon>Fungi</taxon>
        <taxon>Dikarya</taxon>
        <taxon>Ascomycota</taxon>
        <taxon>Pezizomycotina</taxon>
        <taxon>Sordariomycetes</taxon>
        <taxon>Hypocreomycetidae</taxon>
        <taxon>Hypocreales</taxon>
        <taxon>Nectriaceae</taxon>
        <taxon>Fusarium</taxon>
        <taxon>Fusarium incarnatum-equiseti species complex</taxon>
    </lineage>
</organism>
<feature type="region of interest" description="Disordered" evidence="2">
    <location>
        <begin position="1"/>
        <end position="71"/>
    </location>
</feature>
<proteinExistence type="predicted"/>
<feature type="compositionally biased region" description="Basic and acidic residues" evidence="2">
    <location>
        <begin position="31"/>
        <end position="41"/>
    </location>
</feature>